<comment type="caution">
    <text evidence="1">The sequence shown here is derived from an EMBL/GenBank/DDBJ whole genome shotgun (WGS) entry which is preliminary data.</text>
</comment>
<reference evidence="1 2" key="1">
    <citation type="submission" date="2018-08" db="EMBL/GenBank/DDBJ databases">
        <title>A genome reference for cultivated species of the human gut microbiota.</title>
        <authorList>
            <person name="Zou Y."/>
            <person name="Xue W."/>
            <person name="Luo G."/>
        </authorList>
    </citation>
    <scope>NUCLEOTIDE SEQUENCE [LARGE SCALE GENOMIC DNA]</scope>
    <source>
        <strain evidence="1 2">AF11-14</strain>
    </source>
</reference>
<dbReference type="EMBL" id="QSAQ01000036">
    <property type="protein sequence ID" value="RGW66208.1"/>
    <property type="molecule type" value="Genomic_DNA"/>
</dbReference>
<gene>
    <name evidence="1" type="ORF">DWV60_12660</name>
</gene>
<dbReference type="InterPro" id="IPR023198">
    <property type="entry name" value="PGP-like_dom2"/>
</dbReference>
<dbReference type="AlphaFoldDB" id="A0AA92U3Q7"/>
<dbReference type="InterPro" id="IPR036412">
    <property type="entry name" value="HAD-like_sf"/>
</dbReference>
<dbReference type="Proteomes" id="UP000286077">
    <property type="component" value="Unassembled WGS sequence"/>
</dbReference>
<dbReference type="InterPro" id="IPR023214">
    <property type="entry name" value="HAD_sf"/>
</dbReference>
<name>A0AA92U3Q7_9BACT</name>
<evidence type="ECO:0000313" key="2">
    <source>
        <dbReference type="Proteomes" id="UP000286077"/>
    </source>
</evidence>
<sequence>MSMKQIETLVFDYGGVIVNIDDASVVKAMESLGVTAFKRLIHVRKIKRLMHQYINGLVAEAETLKEMQSLCRKGTTTGDIEKVLEELCGNLPVERLEALVKLRKRYKVYLLSNINDTLWQKSVSQMNQLGYSTDGCLMKCSSHTPCERRSHPSKSTKR</sequence>
<protein>
    <submittedName>
        <fullName evidence="1">Uncharacterized protein</fullName>
    </submittedName>
</protein>
<evidence type="ECO:0000313" key="1">
    <source>
        <dbReference type="EMBL" id="RGW66208.1"/>
    </source>
</evidence>
<proteinExistence type="predicted"/>
<organism evidence="1 2">
    <name type="scientific">Segatella copri</name>
    <dbReference type="NCBI Taxonomy" id="165179"/>
    <lineage>
        <taxon>Bacteria</taxon>
        <taxon>Pseudomonadati</taxon>
        <taxon>Bacteroidota</taxon>
        <taxon>Bacteroidia</taxon>
        <taxon>Bacteroidales</taxon>
        <taxon>Prevotellaceae</taxon>
        <taxon>Segatella</taxon>
    </lineage>
</organism>
<dbReference type="SUPFAM" id="SSF56784">
    <property type="entry name" value="HAD-like"/>
    <property type="match status" value="1"/>
</dbReference>
<accession>A0AA92U3Q7</accession>
<dbReference type="Gene3D" id="1.10.150.240">
    <property type="entry name" value="Putative phosphatase, domain 2"/>
    <property type="match status" value="1"/>
</dbReference>
<dbReference type="Gene3D" id="3.40.50.1000">
    <property type="entry name" value="HAD superfamily/HAD-like"/>
    <property type="match status" value="1"/>
</dbReference>